<dbReference type="AlphaFoldDB" id="A0A7J0GQ73"/>
<gene>
    <name evidence="2" type="ORF">Acr_23g0013270</name>
</gene>
<name>A0A7J0GQ73_9ERIC</name>
<proteinExistence type="predicted"/>
<dbReference type="OrthoDB" id="10530323at2759"/>
<organism evidence="2 3">
    <name type="scientific">Actinidia rufa</name>
    <dbReference type="NCBI Taxonomy" id="165716"/>
    <lineage>
        <taxon>Eukaryota</taxon>
        <taxon>Viridiplantae</taxon>
        <taxon>Streptophyta</taxon>
        <taxon>Embryophyta</taxon>
        <taxon>Tracheophyta</taxon>
        <taxon>Spermatophyta</taxon>
        <taxon>Magnoliopsida</taxon>
        <taxon>eudicotyledons</taxon>
        <taxon>Gunneridae</taxon>
        <taxon>Pentapetalae</taxon>
        <taxon>asterids</taxon>
        <taxon>Ericales</taxon>
        <taxon>Actinidiaceae</taxon>
        <taxon>Actinidia</taxon>
    </lineage>
</organism>
<evidence type="ECO:0000313" key="3">
    <source>
        <dbReference type="Proteomes" id="UP000585474"/>
    </source>
</evidence>
<feature type="region of interest" description="Disordered" evidence="1">
    <location>
        <begin position="1"/>
        <end position="24"/>
    </location>
</feature>
<comment type="caution">
    <text evidence="2">The sequence shown here is derived from an EMBL/GenBank/DDBJ whole genome shotgun (WGS) entry which is preliminary data.</text>
</comment>
<dbReference type="EMBL" id="BJWL01000023">
    <property type="protein sequence ID" value="GFZ12942.1"/>
    <property type="molecule type" value="Genomic_DNA"/>
</dbReference>
<protein>
    <submittedName>
        <fullName evidence="2">Uncharacterized protein</fullName>
    </submittedName>
</protein>
<evidence type="ECO:0000313" key="2">
    <source>
        <dbReference type="EMBL" id="GFZ12942.1"/>
    </source>
</evidence>
<keyword evidence="3" id="KW-1185">Reference proteome</keyword>
<sequence>MHLRVNSVQSPSTATSRQTTNNRTFPIILRRLHGRASARAPAVQVHDPPERLFSLFPSLVSVSPPHRQIGPNHGGKRAEISRISASSGGREPSLAMVKRFDGGLQFVALIGLSVHDGDTRRHPNSIQMSHSCVLKL</sequence>
<dbReference type="Proteomes" id="UP000585474">
    <property type="component" value="Unassembled WGS sequence"/>
</dbReference>
<accession>A0A7J0GQ73</accession>
<evidence type="ECO:0000256" key="1">
    <source>
        <dbReference type="SAM" id="MobiDB-lite"/>
    </source>
</evidence>
<reference evidence="2 3" key="1">
    <citation type="submission" date="2019-07" db="EMBL/GenBank/DDBJ databases">
        <title>De Novo Assembly of kiwifruit Actinidia rufa.</title>
        <authorList>
            <person name="Sugita-Konishi S."/>
            <person name="Sato K."/>
            <person name="Mori E."/>
            <person name="Abe Y."/>
            <person name="Kisaki G."/>
            <person name="Hamano K."/>
            <person name="Suezawa K."/>
            <person name="Otani M."/>
            <person name="Fukuda T."/>
            <person name="Manabe T."/>
            <person name="Gomi K."/>
            <person name="Tabuchi M."/>
            <person name="Akimitsu K."/>
            <person name="Kataoka I."/>
        </authorList>
    </citation>
    <scope>NUCLEOTIDE SEQUENCE [LARGE SCALE GENOMIC DNA]</scope>
    <source>
        <strain evidence="3">cv. Fuchu</strain>
    </source>
</reference>